<organism evidence="3 4">
    <name type="scientific">Limosilactobacillus reuteri</name>
    <name type="common">Lactobacillus reuteri</name>
    <dbReference type="NCBI Taxonomy" id="1598"/>
    <lineage>
        <taxon>Bacteria</taxon>
        <taxon>Bacillati</taxon>
        <taxon>Bacillota</taxon>
        <taxon>Bacilli</taxon>
        <taxon>Lactobacillales</taxon>
        <taxon>Lactobacillaceae</taxon>
        <taxon>Limosilactobacillus</taxon>
    </lineage>
</organism>
<evidence type="ECO:0000256" key="2">
    <source>
        <dbReference type="SAM" id="SignalP"/>
    </source>
</evidence>
<reference evidence="3 4" key="1">
    <citation type="submission" date="2019-11" db="EMBL/GenBank/DDBJ databases">
        <title>Draft genome sequence of 12 host-associated Lactobacillus reuteri rodent strains.</title>
        <authorList>
            <person name="Zhang S."/>
            <person name="Ozcam M."/>
            <person name="Van Pijkeren J.P."/>
        </authorList>
    </citation>
    <scope>NUCLEOTIDE SEQUENCE [LARGE SCALE GENOMIC DNA]</scope>
    <source>
        <strain evidence="3 4">L1604-1</strain>
    </source>
</reference>
<keyword evidence="2" id="KW-0732">Signal</keyword>
<feature type="compositionally biased region" description="Basic and acidic residues" evidence="1">
    <location>
        <begin position="131"/>
        <end position="143"/>
    </location>
</feature>
<feature type="compositionally biased region" description="Low complexity" evidence="1">
    <location>
        <begin position="77"/>
        <end position="96"/>
    </location>
</feature>
<evidence type="ECO:0008006" key="5">
    <source>
        <dbReference type="Google" id="ProtNLM"/>
    </source>
</evidence>
<accession>A0AB36AB63</accession>
<evidence type="ECO:0000256" key="1">
    <source>
        <dbReference type="SAM" id="MobiDB-lite"/>
    </source>
</evidence>
<dbReference type="AlphaFoldDB" id="A0AB36AB63"/>
<name>A0AB36AB63_LIMRT</name>
<evidence type="ECO:0000313" key="3">
    <source>
        <dbReference type="EMBL" id="MRG82831.1"/>
    </source>
</evidence>
<feature type="compositionally biased region" description="Low complexity" evidence="1">
    <location>
        <begin position="20"/>
        <end position="38"/>
    </location>
</feature>
<dbReference type="PROSITE" id="PS51257">
    <property type="entry name" value="PROKAR_LIPOPROTEIN"/>
    <property type="match status" value="1"/>
</dbReference>
<feature type="compositionally biased region" description="Low complexity" evidence="1">
    <location>
        <begin position="49"/>
        <end position="69"/>
    </location>
</feature>
<comment type="caution">
    <text evidence="3">The sequence shown here is derived from an EMBL/GenBank/DDBJ whole genome shotgun (WGS) entry which is preliminary data.</text>
</comment>
<gene>
    <name evidence="3" type="ORF">GIX80_00205</name>
</gene>
<dbReference type="EMBL" id="WJMZ01000001">
    <property type="protein sequence ID" value="MRG82831.1"/>
    <property type="molecule type" value="Genomic_DNA"/>
</dbReference>
<evidence type="ECO:0000313" key="4">
    <source>
        <dbReference type="Proteomes" id="UP000441557"/>
    </source>
</evidence>
<protein>
    <recommendedName>
        <fullName evidence="5">Lipoprotein</fullName>
    </recommendedName>
</protein>
<sequence length="143" mass="14876">MKRILAVTASVAVALSLVACGNSSRSTSNKKSSVSSSKRVVKHHEKKNSNSSSSSSSTVSSNNASSASTEQNAPVLADDAQSNSSDSDSQSVNADSTSVDDEGNTHHITMSGQVVDGHQLGTDIVTTPDGQSRRYEFDKAIDD</sequence>
<feature type="chain" id="PRO_5044225641" description="Lipoprotein" evidence="2">
    <location>
        <begin position="20"/>
        <end position="143"/>
    </location>
</feature>
<feature type="signal peptide" evidence="2">
    <location>
        <begin position="1"/>
        <end position="19"/>
    </location>
</feature>
<feature type="region of interest" description="Disordered" evidence="1">
    <location>
        <begin position="20"/>
        <end position="143"/>
    </location>
</feature>
<dbReference type="Proteomes" id="UP000441557">
    <property type="component" value="Unassembled WGS sequence"/>
</dbReference>
<proteinExistence type="predicted"/>
<dbReference type="RefSeq" id="WP_153705782.1">
    <property type="nucleotide sequence ID" value="NZ_JAFFPO010000009.1"/>
</dbReference>